<dbReference type="PROSITE" id="PS51202">
    <property type="entry name" value="RCK_C"/>
    <property type="match status" value="2"/>
</dbReference>
<dbReference type="eggNOG" id="COG0471">
    <property type="taxonomic scope" value="Bacteria"/>
</dbReference>
<keyword evidence="6 7" id="KW-0472">Membrane</keyword>
<feature type="transmembrane region" description="Helical" evidence="7">
    <location>
        <begin position="587"/>
        <end position="607"/>
    </location>
</feature>
<feature type="transmembrane region" description="Helical" evidence="7">
    <location>
        <begin position="20"/>
        <end position="40"/>
    </location>
</feature>
<dbReference type="Pfam" id="PF02080">
    <property type="entry name" value="TrkA_C"/>
    <property type="match status" value="2"/>
</dbReference>
<dbReference type="InterPro" id="IPR051679">
    <property type="entry name" value="DASS-Related_Transporters"/>
</dbReference>
<keyword evidence="4" id="KW-0677">Repeat</keyword>
<sequence>MNGLTSLSLLAASPVLEFLGISPAIFVLVLVAFVFLALSFTTIAPDLVLIASVVILLATGVLEPSKALAGLSNEGMVTVAILFVVGAGIRETGGVDWIAIRLFGRPKTVFSAVTRLMLPTMGLSAFLNNTPLVAMLIPAVTDLSRTQRIAASKLMIPLSYAAILGGTCTLIGTSTNLVVQGLLIDAKGIESKLGLFDIAWVGVPAAIIGGIYVIFAACYLLPDRSAAISTQDDPKEYTVEMQVAPDSPLAGKSIEDAGLRHLPGLYLAEIDREGSSIVAVSPQEVLREGDRLLFVGVVESVVELQRIRGLVPATDDVFKLKAPRPQRCLIEAVVSNTCPFVGKTIRESRFRNHYNAVVVAVARNGERLHQKIGDIVLTAGDVLLVEAHPSFAEQQRGSRDFFLVSKIDQSSPPRHELALFTVALLVAMVLLVSFDVVSMLVGGLVVAATMLITRCLSIEGARRSVDWEVLLAIAAAFALGQALEVTGADKMIADHATSLAGDSPWMSLVMIYLVTLLVTELITNNAAAALMFPFAMATADKLGVSYLPFVIAVMMAASAGFATPIGYQTNLMVYGPGGYKFSDYLKVGLPLDFLIAGVTCVIAPLVFPFK</sequence>
<evidence type="ECO:0000256" key="5">
    <source>
        <dbReference type="ARBA" id="ARBA00022989"/>
    </source>
</evidence>
<feature type="transmembrane region" description="Helical" evidence="7">
    <location>
        <begin position="544"/>
        <end position="567"/>
    </location>
</feature>
<keyword evidence="5 7" id="KW-1133">Transmembrane helix</keyword>
<dbReference type="EMBL" id="CP001848">
    <property type="protein sequence ID" value="ADB16599.1"/>
    <property type="molecule type" value="Genomic_DNA"/>
</dbReference>
<dbReference type="KEGG" id="psl:Psta_1925"/>
<organism evidence="9 10">
    <name type="scientific">Pirellula staleyi (strain ATCC 27377 / DSM 6068 / ICPB 4128)</name>
    <name type="common">Pirella staleyi</name>
    <dbReference type="NCBI Taxonomy" id="530564"/>
    <lineage>
        <taxon>Bacteria</taxon>
        <taxon>Pseudomonadati</taxon>
        <taxon>Planctomycetota</taxon>
        <taxon>Planctomycetia</taxon>
        <taxon>Pirellulales</taxon>
        <taxon>Pirellulaceae</taxon>
        <taxon>Pirellula</taxon>
    </lineage>
</organism>
<name>D2QZW6_PIRSD</name>
<keyword evidence="2" id="KW-0813">Transport</keyword>
<dbReference type="PROSITE" id="PS01271">
    <property type="entry name" value="NA_SULFATE"/>
    <property type="match status" value="1"/>
</dbReference>
<evidence type="ECO:0000256" key="4">
    <source>
        <dbReference type="ARBA" id="ARBA00022737"/>
    </source>
</evidence>
<dbReference type="PANTHER" id="PTHR43652:SF2">
    <property type="entry name" value="BASIC AMINO ACID ANTIPORTER YFCC-RELATED"/>
    <property type="match status" value="1"/>
</dbReference>
<keyword evidence="10" id="KW-1185">Reference proteome</keyword>
<dbReference type="GO" id="GO:0006813">
    <property type="term" value="P:potassium ion transport"/>
    <property type="evidence" value="ECO:0007669"/>
    <property type="project" value="InterPro"/>
</dbReference>
<protein>
    <submittedName>
        <fullName evidence="9">TrkA-C domain protein</fullName>
    </submittedName>
</protein>
<dbReference type="OrthoDB" id="9765532at2"/>
<feature type="transmembrane region" description="Helical" evidence="7">
    <location>
        <begin position="158"/>
        <end position="178"/>
    </location>
</feature>
<feature type="transmembrane region" description="Helical" evidence="7">
    <location>
        <begin position="116"/>
        <end position="137"/>
    </location>
</feature>
<feature type="transmembrane region" description="Helical" evidence="7">
    <location>
        <begin position="47"/>
        <end position="65"/>
    </location>
</feature>
<dbReference type="Gene3D" id="3.30.70.1450">
    <property type="entry name" value="Regulator of K+ conductance, C-terminal domain"/>
    <property type="match status" value="2"/>
</dbReference>
<evidence type="ECO:0000256" key="2">
    <source>
        <dbReference type="ARBA" id="ARBA00022448"/>
    </source>
</evidence>
<evidence type="ECO:0000256" key="6">
    <source>
        <dbReference type="ARBA" id="ARBA00023136"/>
    </source>
</evidence>
<evidence type="ECO:0000313" key="9">
    <source>
        <dbReference type="EMBL" id="ADB16599.1"/>
    </source>
</evidence>
<accession>D2QZW6</accession>
<dbReference type="GO" id="GO:0005886">
    <property type="term" value="C:plasma membrane"/>
    <property type="evidence" value="ECO:0007669"/>
    <property type="project" value="TreeGrafter"/>
</dbReference>
<dbReference type="STRING" id="530564.Psta_1925"/>
<dbReference type="FunFam" id="3.30.70.1450:FF:000009">
    <property type="entry name" value="SLC13 family permease"/>
    <property type="match status" value="1"/>
</dbReference>
<dbReference type="GO" id="GO:0008324">
    <property type="term" value="F:monoatomic cation transmembrane transporter activity"/>
    <property type="evidence" value="ECO:0007669"/>
    <property type="project" value="InterPro"/>
</dbReference>
<feature type="domain" description="RCK C-terminal" evidence="8">
    <location>
        <begin position="226"/>
        <end position="310"/>
    </location>
</feature>
<feature type="transmembrane region" description="Helical" evidence="7">
    <location>
        <begin position="440"/>
        <end position="457"/>
    </location>
</feature>
<feature type="transmembrane region" description="Helical" evidence="7">
    <location>
        <begin position="417"/>
        <end position="434"/>
    </location>
</feature>
<evidence type="ECO:0000259" key="8">
    <source>
        <dbReference type="PROSITE" id="PS51202"/>
    </source>
</evidence>
<evidence type="ECO:0000256" key="7">
    <source>
        <dbReference type="SAM" id="Phobius"/>
    </source>
</evidence>
<dbReference type="Pfam" id="PF03600">
    <property type="entry name" value="CitMHS"/>
    <property type="match status" value="1"/>
</dbReference>
<feature type="transmembrane region" description="Helical" evidence="7">
    <location>
        <begin position="198"/>
        <end position="221"/>
    </location>
</feature>
<evidence type="ECO:0000313" key="10">
    <source>
        <dbReference type="Proteomes" id="UP000001887"/>
    </source>
</evidence>
<feature type="transmembrane region" description="Helical" evidence="7">
    <location>
        <begin position="508"/>
        <end position="532"/>
    </location>
</feature>
<dbReference type="HOGENOM" id="CLU_005170_6_2_0"/>
<gene>
    <name evidence="9" type="ordered locus">Psta_1925</name>
</gene>
<dbReference type="Proteomes" id="UP000001887">
    <property type="component" value="Chromosome"/>
</dbReference>
<reference evidence="9 10" key="1">
    <citation type="journal article" date="2009" name="Stand. Genomic Sci.">
        <title>Complete genome sequence of Pirellula staleyi type strain (ATCC 27377).</title>
        <authorList>
            <person name="Clum A."/>
            <person name="Tindall B.J."/>
            <person name="Sikorski J."/>
            <person name="Ivanova N."/>
            <person name="Mavrommatis K."/>
            <person name="Lucas S."/>
            <person name="Glavina del Rio T."/>
            <person name="Nolan M."/>
            <person name="Chen F."/>
            <person name="Tice H."/>
            <person name="Pitluck S."/>
            <person name="Cheng J.F."/>
            <person name="Chertkov O."/>
            <person name="Brettin T."/>
            <person name="Han C."/>
            <person name="Detter J.C."/>
            <person name="Kuske C."/>
            <person name="Bruce D."/>
            <person name="Goodwin L."/>
            <person name="Ovchinikova G."/>
            <person name="Pati A."/>
            <person name="Mikhailova N."/>
            <person name="Chen A."/>
            <person name="Palaniappan K."/>
            <person name="Land M."/>
            <person name="Hauser L."/>
            <person name="Chang Y.J."/>
            <person name="Jeffries C.D."/>
            <person name="Chain P."/>
            <person name="Rohde M."/>
            <person name="Goker M."/>
            <person name="Bristow J."/>
            <person name="Eisen J.A."/>
            <person name="Markowitz V."/>
            <person name="Hugenholtz P."/>
            <person name="Kyrpides N.C."/>
            <person name="Klenk H.P."/>
            <person name="Lapidus A."/>
        </authorList>
    </citation>
    <scope>NUCLEOTIDE SEQUENCE [LARGE SCALE GENOMIC DNA]</scope>
    <source>
        <strain evidence="10">ATCC 27377 / DSM 6068 / ICPB 4128</strain>
    </source>
</reference>
<dbReference type="InterPro" id="IPR006037">
    <property type="entry name" value="RCK_C"/>
</dbReference>
<feature type="transmembrane region" description="Helical" evidence="7">
    <location>
        <begin position="469"/>
        <end position="488"/>
    </location>
</feature>
<comment type="subcellular location">
    <subcellularLocation>
        <location evidence="1">Membrane</location>
        <topology evidence="1">Multi-pass membrane protein</topology>
    </subcellularLocation>
</comment>
<dbReference type="SUPFAM" id="SSF116726">
    <property type="entry name" value="TrkA C-terminal domain-like"/>
    <property type="match status" value="2"/>
</dbReference>
<dbReference type="InterPro" id="IPR031312">
    <property type="entry name" value="Na/sul_symport_CS"/>
</dbReference>
<keyword evidence="3 7" id="KW-0812">Transmembrane</keyword>
<dbReference type="AlphaFoldDB" id="D2QZW6"/>
<dbReference type="InterPro" id="IPR036721">
    <property type="entry name" value="RCK_C_sf"/>
</dbReference>
<proteinExistence type="predicted"/>
<dbReference type="InterPro" id="IPR004680">
    <property type="entry name" value="Cit_transptr-like_dom"/>
</dbReference>
<dbReference type="PANTHER" id="PTHR43652">
    <property type="entry name" value="BASIC AMINO ACID ANTIPORTER YFCC-RELATED"/>
    <property type="match status" value="1"/>
</dbReference>
<feature type="domain" description="RCK C-terminal" evidence="8">
    <location>
        <begin position="315"/>
        <end position="401"/>
    </location>
</feature>
<dbReference type="eggNOG" id="COG0569">
    <property type="taxonomic scope" value="Bacteria"/>
</dbReference>
<evidence type="ECO:0000256" key="1">
    <source>
        <dbReference type="ARBA" id="ARBA00004141"/>
    </source>
</evidence>
<evidence type="ECO:0000256" key="3">
    <source>
        <dbReference type="ARBA" id="ARBA00022692"/>
    </source>
</evidence>